<dbReference type="EMBL" id="WVTB01000084">
    <property type="protein sequence ID" value="KAF3799446.1"/>
    <property type="molecule type" value="Genomic_DNA"/>
</dbReference>
<reference evidence="1" key="2">
    <citation type="submission" date="2020-03" db="EMBL/GenBank/DDBJ databases">
        <authorList>
            <person name="Fu F.-F."/>
            <person name="Chen J."/>
        </authorList>
    </citation>
    <scope>NUCLEOTIDE SEQUENCE</scope>
    <source>
        <strain evidence="1">Lc1</strain>
    </source>
</reference>
<dbReference type="RefSeq" id="XP_045258606.1">
    <property type="nucleotide sequence ID" value="XM_045402244.1"/>
</dbReference>
<accession>A0A8H4FF39</accession>
<proteinExistence type="predicted"/>
<gene>
    <name evidence="1" type="ORF">GCG54_00002147</name>
</gene>
<dbReference type="Proteomes" id="UP000613401">
    <property type="component" value="Unassembled WGS sequence"/>
</dbReference>
<dbReference type="GeneID" id="69009311"/>
<keyword evidence="2" id="KW-1185">Reference proteome</keyword>
<name>A0A8H4FF39_COLGL</name>
<comment type="caution">
    <text evidence="1">The sequence shown here is derived from an EMBL/GenBank/DDBJ whole genome shotgun (WGS) entry which is preliminary data.</text>
</comment>
<evidence type="ECO:0000313" key="2">
    <source>
        <dbReference type="Proteomes" id="UP000613401"/>
    </source>
</evidence>
<organism evidence="1 2">
    <name type="scientific">Colletotrichum gloeosporioides</name>
    <name type="common">Anthracnose fungus</name>
    <name type="synonym">Glomerella cingulata</name>
    <dbReference type="NCBI Taxonomy" id="474922"/>
    <lineage>
        <taxon>Eukaryota</taxon>
        <taxon>Fungi</taxon>
        <taxon>Dikarya</taxon>
        <taxon>Ascomycota</taxon>
        <taxon>Pezizomycotina</taxon>
        <taxon>Sordariomycetes</taxon>
        <taxon>Hypocreomycetidae</taxon>
        <taxon>Glomerellales</taxon>
        <taxon>Glomerellaceae</taxon>
        <taxon>Colletotrichum</taxon>
        <taxon>Colletotrichum gloeosporioides species complex</taxon>
    </lineage>
</organism>
<evidence type="ECO:0000313" key="1">
    <source>
        <dbReference type="EMBL" id="KAF3799446.1"/>
    </source>
</evidence>
<protein>
    <submittedName>
        <fullName evidence="1">Uncharacterized protein</fullName>
    </submittedName>
</protein>
<sequence length="119" mass="13522">MVAPSKPLHPRRRRRGILGRRLACHALSTVLLSHTQKRYITFLCSKPAALVSPHSLLCTPSCVSVYFKPSPDCRSWLSRARRVRLYPECILCSDAGKKKNVSLWSIYCLYAFAILHPAR</sequence>
<dbReference type="AlphaFoldDB" id="A0A8H4FF39"/>
<reference evidence="1" key="1">
    <citation type="journal article" date="2020" name="Phytopathology">
        <title>Genome sequence and comparative analysis of Colletotrichum gloeosporioides isolated from Liriodendron leaves.</title>
        <authorList>
            <person name="Fu F.F."/>
            <person name="Hao Z."/>
            <person name="Wang P."/>
            <person name="Lu Y."/>
            <person name="Xue L.J."/>
            <person name="Wei G."/>
            <person name="Tian Y."/>
            <person name="Baishi H."/>
            <person name="Xu H."/>
            <person name="Shi J."/>
            <person name="Cheng T."/>
            <person name="Wang G."/>
            <person name="Yi Y."/>
            <person name="Chen J."/>
        </authorList>
    </citation>
    <scope>NUCLEOTIDE SEQUENCE</scope>
    <source>
        <strain evidence="1">Lc1</strain>
    </source>
</reference>